<accession>A0AAV5RWY2</accession>
<evidence type="ECO:0000313" key="2">
    <source>
        <dbReference type="Proteomes" id="UP001377567"/>
    </source>
</evidence>
<dbReference type="EMBL" id="BTGD01000004">
    <property type="protein sequence ID" value="GMM55138.1"/>
    <property type="molecule type" value="Genomic_DNA"/>
</dbReference>
<gene>
    <name evidence="1" type="ORF">DAKH74_017540</name>
</gene>
<evidence type="ECO:0000313" key="1">
    <source>
        <dbReference type="EMBL" id="GMM55138.1"/>
    </source>
</evidence>
<name>A0AAV5RWY2_MAUHU</name>
<dbReference type="AlphaFoldDB" id="A0AAV5RWY2"/>
<sequence length="103" mass="11673">MMAFVRRFFVSNMTNDNHGQNEYILNLNLRATEDNLGLINHPIDPLVGSCDFYGIVNVVKNCAIEILSVIGTHMKRDDISSPFSKIMVGSRLQLTNQDIQEIF</sequence>
<keyword evidence="2" id="KW-1185">Reference proteome</keyword>
<protein>
    <submittedName>
        <fullName evidence="1">Uncharacterized protein</fullName>
    </submittedName>
</protein>
<dbReference type="Proteomes" id="UP001377567">
    <property type="component" value="Unassembled WGS sequence"/>
</dbReference>
<organism evidence="1 2">
    <name type="scientific">Maudiozyma humilis</name>
    <name type="common">Sour dough yeast</name>
    <name type="synonym">Kazachstania humilis</name>
    <dbReference type="NCBI Taxonomy" id="51915"/>
    <lineage>
        <taxon>Eukaryota</taxon>
        <taxon>Fungi</taxon>
        <taxon>Dikarya</taxon>
        <taxon>Ascomycota</taxon>
        <taxon>Saccharomycotina</taxon>
        <taxon>Saccharomycetes</taxon>
        <taxon>Saccharomycetales</taxon>
        <taxon>Saccharomycetaceae</taxon>
        <taxon>Maudiozyma</taxon>
    </lineage>
</organism>
<proteinExistence type="predicted"/>
<reference evidence="1 2" key="1">
    <citation type="journal article" date="2023" name="Elife">
        <title>Identification of key yeast species and microbe-microbe interactions impacting larval growth of Drosophila in the wild.</title>
        <authorList>
            <person name="Mure A."/>
            <person name="Sugiura Y."/>
            <person name="Maeda R."/>
            <person name="Honda K."/>
            <person name="Sakurai N."/>
            <person name="Takahashi Y."/>
            <person name="Watada M."/>
            <person name="Katoh T."/>
            <person name="Gotoh A."/>
            <person name="Gotoh Y."/>
            <person name="Taniguchi I."/>
            <person name="Nakamura K."/>
            <person name="Hayashi T."/>
            <person name="Katayama T."/>
            <person name="Uemura T."/>
            <person name="Hattori Y."/>
        </authorList>
    </citation>
    <scope>NUCLEOTIDE SEQUENCE [LARGE SCALE GENOMIC DNA]</scope>
    <source>
        <strain evidence="1 2">KH-74</strain>
    </source>
</reference>
<comment type="caution">
    <text evidence="1">The sequence shown here is derived from an EMBL/GenBank/DDBJ whole genome shotgun (WGS) entry which is preliminary data.</text>
</comment>